<dbReference type="GO" id="GO:0016625">
    <property type="term" value="F:oxidoreductase activity, acting on the aldehyde or oxo group of donors, iron-sulfur protein as acceptor"/>
    <property type="evidence" value="ECO:0007669"/>
    <property type="project" value="UniProtKB-ARBA"/>
</dbReference>
<dbReference type="Pfam" id="PF02775">
    <property type="entry name" value="TPP_enzyme_C"/>
    <property type="match status" value="1"/>
</dbReference>
<dbReference type="SUPFAM" id="SSF52518">
    <property type="entry name" value="Thiamin diphosphate-binding fold (THDP-binding)"/>
    <property type="match status" value="1"/>
</dbReference>
<gene>
    <name evidence="3" type="ORF">I0Q91_08820</name>
</gene>
<dbReference type="InterPro" id="IPR051457">
    <property type="entry name" value="2-oxoacid:Fd_oxidoreductase"/>
</dbReference>
<sequence length="275" mass="30012">MDVNIDKYLRQDKLPHIWCPGCGHGTVLGSFVRAFDQSGLDQDKTVVISGIGCSGRASGYLNFDTLHVTHGRALTFATGVKMANPELNVIVMTGDGDGAAIGGNHLIHSSRRNIDITVVLFNNNIYGMTGGQFSPMTPTGDTATTSPYGNIDQNFDLCELAKSSGATFVGRGASYQPRKMIKLMKEGLLHKGFAFVETLTQCPVNYGKRNKIGGARDMLKWQDENLVPAKKYEKMDPAEREGLISTGILHQVVKEEYTDKYKNVINTVMAGESNE</sequence>
<dbReference type="EMBL" id="JADPIE010000004">
    <property type="protein sequence ID" value="MBF8437178.1"/>
    <property type="molecule type" value="Genomic_DNA"/>
</dbReference>
<feature type="domain" description="Thiamine pyrophosphate enzyme TPP-binding" evidence="2">
    <location>
        <begin position="51"/>
        <end position="197"/>
    </location>
</feature>
<proteinExistence type="predicted"/>
<dbReference type="CDD" id="cd03375">
    <property type="entry name" value="TPP_OGFOR"/>
    <property type="match status" value="1"/>
</dbReference>
<dbReference type="AlphaFoldDB" id="A0A931AQK9"/>
<keyword evidence="4" id="KW-1185">Reference proteome</keyword>
<protein>
    <submittedName>
        <fullName evidence="3">2-oxoacid:ferredoxin oxidoreductase subunit beta</fullName>
    </submittedName>
</protein>
<evidence type="ECO:0000313" key="3">
    <source>
        <dbReference type="EMBL" id="MBF8437178.1"/>
    </source>
</evidence>
<dbReference type="PANTHER" id="PTHR48084:SF1">
    <property type="entry name" value="2-OXOGLUTARATE SYNTHASE SUBUNIT KORB"/>
    <property type="match status" value="1"/>
</dbReference>
<comment type="caution">
    <text evidence="3">The sequence shown here is derived from an EMBL/GenBank/DDBJ whole genome shotgun (WGS) entry which is preliminary data.</text>
</comment>
<dbReference type="GO" id="GO:0030976">
    <property type="term" value="F:thiamine pyrophosphate binding"/>
    <property type="evidence" value="ECO:0007669"/>
    <property type="project" value="InterPro"/>
</dbReference>
<dbReference type="InterPro" id="IPR011766">
    <property type="entry name" value="TPP_enzyme_TPP-bd"/>
</dbReference>
<dbReference type="PANTHER" id="PTHR48084">
    <property type="entry name" value="2-OXOGLUTARATE OXIDOREDUCTASE SUBUNIT KORB-RELATED"/>
    <property type="match status" value="1"/>
</dbReference>
<dbReference type="RefSeq" id="WP_270454138.1">
    <property type="nucleotide sequence ID" value="NZ_JADPIE010000004.1"/>
</dbReference>
<dbReference type="GO" id="GO:0045333">
    <property type="term" value="P:cellular respiration"/>
    <property type="evidence" value="ECO:0007669"/>
    <property type="project" value="UniProtKB-ARBA"/>
</dbReference>
<evidence type="ECO:0000256" key="1">
    <source>
        <dbReference type="ARBA" id="ARBA00023002"/>
    </source>
</evidence>
<reference evidence="3" key="1">
    <citation type="submission" date="2020-11" db="EMBL/GenBank/DDBJ databases">
        <title>Halonatronomonas betainensis gen. nov., sp. nov. a novel haloalkaliphilic representative of the family Halanaerobiacae capable of betaine degradation.</title>
        <authorList>
            <person name="Boltyanskaya Y."/>
            <person name="Kevbrin V."/>
            <person name="Detkova E."/>
            <person name="Grouzdev D.S."/>
            <person name="Koziaeva V."/>
            <person name="Zhilina T."/>
        </authorList>
    </citation>
    <scope>NUCLEOTIDE SEQUENCE</scope>
    <source>
        <strain evidence="3">Z-7014</strain>
    </source>
</reference>
<dbReference type="Proteomes" id="UP000621436">
    <property type="component" value="Unassembled WGS sequence"/>
</dbReference>
<keyword evidence="1" id="KW-0560">Oxidoreductase</keyword>
<organism evidence="3 4">
    <name type="scientific">Halonatronomonas betaini</name>
    <dbReference type="NCBI Taxonomy" id="2778430"/>
    <lineage>
        <taxon>Bacteria</taxon>
        <taxon>Bacillati</taxon>
        <taxon>Bacillota</taxon>
        <taxon>Clostridia</taxon>
        <taxon>Halanaerobiales</taxon>
        <taxon>Halarsenatibacteraceae</taxon>
        <taxon>Halonatronomonas</taxon>
    </lineage>
</organism>
<name>A0A931AQK9_9FIRM</name>
<dbReference type="Gene3D" id="3.40.50.970">
    <property type="match status" value="1"/>
</dbReference>
<evidence type="ECO:0000313" key="4">
    <source>
        <dbReference type="Proteomes" id="UP000621436"/>
    </source>
</evidence>
<dbReference type="InterPro" id="IPR029061">
    <property type="entry name" value="THDP-binding"/>
</dbReference>
<accession>A0A931AQK9</accession>
<evidence type="ECO:0000259" key="2">
    <source>
        <dbReference type="Pfam" id="PF02775"/>
    </source>
</evidence>